<dbReference type="EMBL" id="UINC01005729">
    <property type="protein sequence ID" value="SVA23197.1"/>
    <property type="molecule type" value="Genomic_DNA"/>
</dbReference>
<accession>A0A381U753</accession>
<reference evidence="1" key="1">
    <citation type="submission" date="2018-05" db="EMBL/GenBank/DDBJ databases">
        <authorList>
            <person name="Lanie J.A."/>
            <person name="Ng W.-L."/>
            <person name="Kazmierczak K.M."/>
            <person name="Andrzejewski T.M."/>
            <person name="Davidsen T.M."/>
            <person name="Wayne K.J."/>
            <person name="Tettelin H."/>
            <person name="Glass J.I."/>
            <person name="Rusch D."/>
            <person name="Podicherti R."/>
            <person name="Tsui H.-C.T."/>
            <person name="Winkler M.E."/>
        </authorList>
    </citation>
    <scope>NUCLEOTIDE SEQUENCE</scope>
</reference>
<organism evidence="1">
    <name type="scientific">marine metagenome</name>
    <dbReference type="NCBI Taxonomy" id="408172"/>
    <lineage>
        <taxon>unclassified sequences</taxon>
        <taxon>metagenomes</taxon>
        <taxon>ecological metagenomes</taxon>
    </lineage>
</organism>
<sequence>MLLYDWQKIHKVSGGNVGEIFCIFEMLVNKSVPTHRGDNIYRYSQLDFNGLSFLAHPDVLLFNAYKHSYKEIAAYLATASFRSISDYAATHTTTLELLHVPFADFLVDNIHTNSLLRIDEETNLVHFLYEEVPTEKH</sequence>
<evidence type="ECO:0000313" key="1">
    <source>
        <dbReference type="EMBL" id="SVA23197.1"/>
    </source>
</evidence>
<protein>
    <submittedName>
        <fullName evidence="1">Uncharacterized protein</fullName>
    </submittedName>
</protein>
<name>A0A381U753_9ZZZZ</name>
<proteinExistence type="predicted"/>
<gene>
    <name evidence="1" type="ORF">METZ01_LOCUS76051</name>
</gene>
<dbReference type="AlphaFoldDB" id="A0A381U753"/>